<dbReference type="AlphaFoldDB" id="A0A1A6HJ15"/>
<keyword evidence="2" id="KW-1185">Reference proteome</keyword>
<evidence type="ECO:0000313" key="1">
    <source>
        <dbReference type="EMBL" id="OBS77960.1"/>
    </source>
</evidence>
<protein>
    <submittedName>
        <fullName evidence="1">Uncharacterized protein</fullName>
    </submittedName>
</protein>
<comment type="caution">
    <text evidence="1">The sequence shown here is derived from an EMBL/GenBank/DDBJ whole genome shotgun (WGS) entry which is preliminary data.</text>
</comment>
<dbReference type="STRING" id="56216.A0A1A6HJ15"/>
<proteinExistence type="predicted"/>
<evidence type="ECO:0000313" key="2">
    <source>
        <dbReference type="Proteomes" id="UP000092124"/>
    </source>
</evidence>
<organism evidence="1 2">
    <name type="scientific">Neotoma lepida</name>
    <name type="common">Desert woodrat</name>
    <dbReference type="NCBI Taxonomy" id="56216"/>
    <lineage>
        <taxon>Eukaryota</taxon>
        <taxon>Metazoa</taxon>
        <taxon>Chordata</taxon>
        <taxon>Craniata</taxon>
        <taxon>Vertebrata</taxon>
        <taxon>Euteleostomi</taxon>
        <taxon>Mammalia</taxon>
        <taxon>Eutheria</taxon>
        <taxon>Euarchontoglires</taxon>
        <taxon>Glires</taxon>
        <taxon>Rodentia</taxon>
        <taxon>Myomorpha</taxon>
        <taxon>Muroidea</taxon>
        <taxon>Cricetidae</taxon>
        <taxon>Neotominae</taxon>
        <taxon>Neotoma</taxon>
    </lineage>
</organism>
<name>A0A1A6HJ15_NEOLE</name>
<gene>
    <name evidence="1" type="ORF">A6R68_19652</name>
</gene>
<accession>A0A1A6HJ15</accession>
<reference evidence="1 2" key="1">
    <citation type="submission" date="2016-06" db="EMBL/GenBank/DDBJ databases">
        <title>The Draft Genome Sequence and Annotation of the Desert Woodrat Neotoma lepida.</title>
        <authorList>
            <person name="Campbell M."/>
            <person name="Oakeson K.F."/>
            <person name="Yandell M."/>
            <person name="Halpert J.R."/>
            <person name="Dearing D."/>
        </authorList>
    </citation>
    <scope>NUCLEOTIDE SEQUENCE [LARGE SCALE GENOMIC DNA]</scope>
    <source>
        <strain evidence="1">417</strain>
        <tissue evidence="1">Liver</tissue>
    </source>
</reference>
<sequence>MTQKATITYGTFGYSVLLVLETTVNGDVLQVYRGSEERASKEEQRYVEQKAEIIIKHVGVPCTTDLDKSKTMVAIRSLASVSYDTVGFFLSNNFFDGVFTDRREGVSTCFGHSISSYIWCIKL</sequence>
<dbReference type="Proteomes" id="UP000092124">
    <property type="component" value="Unassembled WGS sequence"/>
</dbReference>
<dbReference type="EMBL" id="LZPO01027640">
    <property type="protein sequence ID" value="OBS77960.1"/>
    <property type="molecule type" value="Genomic_DNA"/>
</dbReference>